<proteinExistence type="inferred from homology"/>
<sequence>MVGGLGAGRSPGGPSAQSWGSGPRVARDSGAMAEARQAAGFPSSLSPDGADVLLSAPVLRDICLSGLRSWQRHLSRFWNDFLTGVFPASPLSWLFLFGAIQLAWFLQLDPSLGLMEKIKESLPDCGGQHHRLRGLLAAALFASCLWGALVFTLHVALRLLLSYHGWILESPRAMSSATKTWLALVRIFSGRHPGLFSYQRSLPRQPVPSVQDTVRKYLESVRPVLCDEDFRGLCGLAQDFLRLQAALLQWHLRLKSWWASNYVSDWWEEFVYLRSRNSLMVNSNYYMMDFLYVTPTPLQAARAGNAVHALLLYRHRLNRQEILPTLLMGMRPLCSAQYEKIFNTTRIPGIQKDHIHHLSDSRHVAVLHRGRFFRVGTHSQGGLLPPRALEQQFQRILDDPSPASPQEEHLAALTAAPRDVWAQARGALKTQAEATLEAVEGAAFFVSLDCEPAGLSKETPAASLDAYAHALLAGRGHDRWLDKSFTLIVFSNGKLGLSVEHSWADCPISGHMWERVREGLWPHCAQFTLATECFQLGYAADGHCKGDPDPMLPPPQRLHWDLPEKIHRSISLALSGARTLSGNMDCHVFPFSHFGKSFIKHCHLSSDSFIQVALQLAHFRDRGQFCLTYESAMTRLFLEGRTETVRSCTREACSFVRAMEDKEKTVSQCRALFRLAVDKHQTLLKAAISGQGVDRHLFALYIVSQFLGLQSPFLAQVHSEQWQLATSQIPVQQLHLFDVHNFPDYVSSGGGFAPADDNGYGVSYIFMGDDLITFHISSKKSSTKTDSHRLGQHIEEALLDVASLFQKGQRSLACGFRGRSEDDSGTGCGPPPGLHSGSPAAATPTGC</sequence>
<organism evidence="14 15">
    <name type="scientific">Erinaceus europaeus</name>
    <name type="common">Western European hedgehog</name>
    <dbReference type="NCBI Taxonomy" id="9365"/>
    <lineage>
        <taxon>Eukaryota</taxon>
        <taxon>Metazoa</taxon>
        <taxon>Chordata</taxon>
        <taxon>Craniata</taxon>
        <taxon>Vertebrata</taxon>
        <taxon>Euteleostomi</taxon>
        <taxon>Mammalia</taxon>
        <taxon>Eutheria</taxon>
        <taxon>Laurasiatheria</taxon>
        <taxon>Eulipotyphla</taxon>
        <taxon>Erinaceidae</taxon>
        <taxon>Erinaceinae</taxon>
        <taxon>Erinaceus</taxon>
    </lineage>
</organism>
<feature type="region of interest" description="Disordered" evidence="10">
    <location>
        <begin position="816"/>
        <end position="847"/>
    </location>
</feature>
<protein>
    <submittedName>
        <fullName evidence="15">Carnitine O-palmitoyltransferase 1, brain isoform isoform X1</fullName>
    </submittedName>
</protein>
<feature type="transmembrane region" description="Helical" evidence="11">
    <location>
        <begin position="136"/>
        <end position="161"/>
    </location>
</feature>
<dbReference type="Pfam" id="PF16484">
    <property type="entry name" value="CPT_N"/>
    <property type="match status" value="1"/>
</dbReference>
<evidence type="ECO:0000256" key="4">
    <source>
        <dbReference type="ARBA" id="ARBA00022692"/>
    </source>
</evidence>
<feature type="transmembrane region" description="Helical" evidence="11">
    <location>
        <begin position="81"/>
        <end position="106"/>
    </location>
</feature>
<keyword evidence="3" id="KW-0808">Transferase</keyword>
<accession>A0ABM3W1A7</accession>
<evidence type="ECO:0000256" key="5">
    <source>
        <dbReference type="ARBA" id="ARBA00022832"/>
    </source>
</evidence>
<evidence type="ECO:0000256" key="9">
    <source>
        <dbReference type="ARBA" id="ARBA00023315"/>
    </source>
</evidence>
<keyword evidence="9" id="KW-0012">Acyltransferase</keyword>
<gene>
    <name evidence="15" type="primary">CPT1C</name>
</gene>
<dbReference type="Proteomes" id="UP001652624">
    <property type="component" value="Chromosome 2"/>
</dbReference>
<evidence type="ECO:0000259" key="13">
    <source>
        <dbReference type="Pfam" id="PF16484"/>
    </source>
</evidence>
<evidence type="ECO:0000313" key="14">
    <source>
        <dbReference type="Proteomes" id="UP001652624"/>
    </source>
</evidence>
<keyword evidence="5" id="KW-0276">Fatty acid metabolism</keyword>
<evidence type="ECO:0000256" key="8">
    <source>
        <dbReference type="ARBA" id="ARBA00023136"/>
    </source>
</evidence>
<evidence type="ECO:0000256" key="7">
    <source>
        <dbReference type="ARBA" id="ARBA00023098"/>
    </source>
</evidence>
<evidence type="ECO:0000256" key="6">
    <source>
        <dbReference type="ARBA" id="ARBA00022989"/>
    </source>
</evidence>
<dbReference type="Pfam" id="PF00755">
    <property type="entry name" value="Carn_acyltransf"/>
    <property type="match status" value="1"/>
</dbReference>
<dbReference type="PANTHER" id="PTHR22589:SF55">
    <property type="entry name" value="CARNITINE O-PALMITOYLTRANSFERASE 1, BRAIN ISOFORM"/>
    <property type="match status" value="1"/>
</dbReference>
<feature type="domain" description="Choline/carnitine acyltransferase" evidence="12">
    <location>
        <begin position="206"/>
        <end position="796"/>
    </location>
</feature>
<dbReference type="PROSITE" id="PS00440">
    <property type="entry name" value="ACYLTRANSF_C_2"/>
    <property type="match status" value="1"/>
</dbReference>
<evidence type="ECO:0000313" key="15">
    <source>
        <dbReference type="RefSeq" id="XP_060030362.1"/>
    </source>
</evidence>
<name>A0ABM3W1A7_ERIEU</name>
<feature type="compositionally biased region" description="Gly residues" evidence="10">
    <location>
        <begin position="1"/>
        <end position="11"/>
    </location>
</feature>
<keyword evidence="14" id="KW-1185">Reference proteome</keyword>
<evidence type="ECO:0000256" key="2">
    <source>
        <dbReference type="ARBA" id="ARBA00005232"/>
    </source>
</evidence>
<feature type="domain" description="Carnitine O-palmitoyltransferase N-terminal" evidence="13">
    <location>
        <begin position="32"/>
        <end position="78"/>
    </location>
</feature>
<dbReference type="InterPro" id="IPR039551">
    <property type="entry name" value="Cho/carn_acyl_trans"/>
</dbReference>
<keyword evidence="6 11" id="KW-1133">Transmembrane helix</keyword>
<dbReference type="PANTHER" id="PTHR22589">
    <property type="entry name" value="CARNITINE O-ACYLTRANSFERASE"/>
    <property type="match status" value="1"/>
</dbReference>
<reference evidence="15" key="2">
    <citation type="submission" date="2025-08" db="UniProtKB">
        <authorList>
            <consortium name="RefSeq"/>
        </authorList>
    </citation>
    <scope>IDENTIFICATION</scope>
</reference>
<keyword evidence="7" id="KW-0443">Lipid metabolism</keyword>
<dbReference type="GeneID" id="103120854"/>
<dbReference type="InterPro" id="IPR023213">
    <property type="entry name" value="CAT-like_dom_sf"/>
</dbReference>
<evidence type="ECO:0000256" key="1">
    <source>
        <dbReference type="ARBA" id="ARBA00004141"/>
    </source>
</evidence>
<feature type="region of interest" description="Disordered" evidence="10">
    <location>
        <begin position="1"/>
        <end position="27"/>
    </location>
</feature>
<dbReference type="RefSeq" id="XP_060030362.1">
    <property type="nucleotide sequence ID" value="XM_060174379.1"/>
</dbReference>
<comment type="similarity">
    <text evidence="2">Belongs to the carnitine/choline acetyltransferase family.</text>
</comment>
<dbReference type="Gene3D" id="3.30.559.10">
    <property type="entry name" value="Chloramphenicol acetyltransferase-like domain"/>
    <property type="match status" value="1"/>
</dbReference>
<keyword evidence="4 11" id="KW-0812">Transmembrane</keyword>
<evidence type="ECO:0000256" key="11">
    <source>
        <dbReference type="SAM" id="Phobius"/>
    </source>
</evidence>
<evidence type="ECO:0000256" key="3">
    <source>
        <dbReference type="ARBA" id="ARBA00022679"/>
    </source>
</evidence>
<dbReference type="InterPro" id="IPR000542">
    <property type="entry name" value="Carn_acyl_trans"/>
</dbReference>
<evidence type="ECO:0000256" key="10">
    <source>
        <dbReference type="SAM" id="MobiDB-lite"/>
    </source>
</evidence>
<dbReference type="InterPro" id="IPR032476">
    <property type="entry name" value="CPT_N"/>
</dbReference>
<dbReference type="InterPro" id="IPR042231">
    <property type="entry name" value="Cho/carn_acyl_trans_2"/>
</dbReference>
<evidence type="ECO:0000259" key="12">
    <source>
        <dbReference type="Pfam" id="PF00755"/>
    </source>
</evidence>
<keyword evidence="8 11" id="KW-0472">Membrane</keyword>
<dbReference type="PROSITE" id="PS00439">
    <property type="entry name" value="ACYLTRANSF_C_1"/>
    <property type="match status" value="1"/>
</dbReference>
<dbReference type="Gene3D" id="3.30.559.70">
    <property type="entry name" value="Choline/Carnitine o-acyltransferase, domain 2"/>
    <property type="match status" value="1"/>
</dbReference>
<dbReference type="SUPFAM" id="SSF52777">
    <property type="entry name" value="CoA-dependent acyltransferases"/>
    <property type="match status" value="2"/>
</dbReference>
<comment type="subcellular location">
    <subcellularLocation>
        <location evidence="1">Membrane</location>
        <topology evidence="1">Multi-pass membrane protein</topology>
    </subcellularLocation>
</comment>
<reference evidence="14" key="1">
    <citation type="submission" date="2025-05" db="UniProtKB">
        <authorList>
            <consortium name="RefSeq"/>
        </authorList>
    </citation>
    <scope>NUCLEOTIDE SEQUENCE [LARGE SCALE GENOMIC DNA]</scope>
</reference>
<dbReference type="Gene3D" id="6.10.250.1760">
    <property type="match status" value="1"/>
</dbReference>